<evidence type="ECO:0000313" key="5">
    <source>
        <dbReference type="Proteomes" id="UP000076715"/>
    </source>
</evidence>
<reference evidence="4 5" key="1">
    <citation type="submission" date="2016-01" db="EMBL/GenBank/DDBJ databases">
        <title>The draft genome sequence of Aquimarina sp. RZW4-3-2.</title>
        <authorList>
            <person name="Wang Y."/>
        </authorList>
    </citation>
    <scope>NUCLEOTIDE SEQUENCE [LARGE SCALE GENOMIC DNA]</scope>
    <source>
        <strain evidence="4 5">RZW4-3-2</strain>
    </source>
</reference>
<dbReference type="OrthoDB" id="9803333at2"/>
<evidence type="ECO:0000256" key="1">
    <source>
        <dbReference type="ARBA" id="ARBA00006484"/>
    </source>
</evidence>
<keyword evidence="3" id="KW-0560">Oxidoreductase</keyword>
<dbReference type="Pfam" id="PF13561">
    <property type="entry name" value="adh_short_C2"/>
    <property type="match status" value="1"/>
</dbReference>
<dbReference type="PRINTS" id="PR00081">
    <property type="entry name" value="GDHRDH"/>
</dbReference>
<comment type="caution">
    <text evidence="4">The sequence shown here is derived from an EMBL/GenBank/DDBJ whole genome shotgun (WGS) entry which is preliminary data.</text>
</comment>
<dbReference type="InterPro" id="IPR036291">
    <property type="entry name" value="NAD(P)-bd_dom_sf"/>
</dbReference>
<evidence type="ECO:0000313" key="4">
    <source>
        <dbReference type="EMBL" id="KZS40447.1"/>
    </source>
</evidence>
<dbReference type="PRINTS" id="PR00080">
    <property type="entry name" value="SDRFAMILY"/>
</dbReference>
<keyword evidence="5" id="KW-1185">Reference proteome</keyword>
<keyword evidence="2" id="KW-0521">NADP</keyword>
<sequence length="252" mass="27281">MTQKTAIITGATRGLGRDMAINLAKDGIDIIFSYNSNEDKAKEVISEIKSIGQKAIAFHFDANDYKSGQQFIVNAIDYLKQETGSPNFDFLINNAGTGAFNLISDTTEKQFNEMINVHLKSVYFLTQKALSYINEGGRIINISSGLTRFSLPGMSAYAMMKGGIEVFTRYLAKELGARKITANVIAPGAIATDFAGGSNRDNQEKRNIIANITALGRVGEAKDIGGTVAFLCSDRASWINGQRIEVSGGMLV</sequence>
<dbReference type="Gene3D" id="3.40.50.720">
    <property type="entry name" value="NAD(P)-binding Rossmann-like Domain"/>
    <property type="match status" value="1"/>
</dbReference>
<evidence type="ECO:0000256" key="2">
    <source>
        <dbReference type="ARBA" id="ARBA00022857"/>
    </source>
</evidence>
<dbReference type="RefSeq" id="WP_066313995.1">
    <property type="nucleotide sequence ID" value="NZ_LQRT01000013.1"/>
</dbReference>
<protein>
    <submittedName>
        <fullName evidence="4">Short-chain dehydrogenase</fullName>
    </submittedName>
</protein>
<proteinExistence type="inferred from homology"/>
<comment type="similarity">
    <text evidence="1">Belongs to the short-chain dehydrogenases/reductases (SDR) family.</text>
</comment>
<dbReference type="EMBL" id="LQRT01000013">
    <property type="protein sequence ID" value="KZS40447.1"/>
    <property type="molecule type" value="Genomic_DNA"/>
</dbReference>
<dbReference type="GO" id="GO:0016491">
    <property type="term" value="F:oxidoreductase activity"/>
    <property type="evidence" value="ECO:0007669"/>
    <property type="project" value="UniProtKB-KW"/>
</dbReference>
<organism evidence="4 5">
    <name type="scientific">Aquimarina aggregata</name>
    <dbReference type="NCBI Taxonomy" id="1642818"/>
    <lineage>
        <taxon>Bacteria</taxon>
        <taxon>Pseudomonadati</taxon>
        <taxon>Bacteroidota</taxon>
        <taxon>Flavobacteriia</taxon>
        <taxon>Flavobacteriales</taxon>
        <taxon>Flavobacteriaceae</taxon>
        <taxon>Aquimarina</taxon>
    </lineage>
</organism>
<dbReference type="AlphaFoldDB" id="A0A163ACQ8"/>
<accession>A0A163ACQ8</accession>
<dbReference type="STRING" id="1642818.AWE51_05715"/>
<name>A0A163ACQ8_9FLAO</name>
<dbReference type="FunFam" id="3.40.50.720:FF:000374">
    <property type="entry name" value="3-oxoacyl-(Acyl-carrier-protein) reductase"/>
    <property type="match status" value="1"/>
</dbReference>
<dbReference type="SUPFAM" id="SSF51735">
    <property type="entry name" value="NAD(P)-binding Rossmann-fold domains"/>
    <property type="match status" value="1"/>
</dbReference>
<dbReference type="Proteomes" id="UP000076715">
    <property type="component" value="Unassembled WGS sequence"/>
</dbReference>
<evidence type="ECO:0000256" key="3">
    <source>
        <dbReference type="ARBA" id="ARBA00023002"/>
    </source>
</evidence>
<dbReference type="InterPro" id="IPR002347">
    <property type="entry name" value="SDR_fam"/>
</dbReference>
<dbReference type="PANTHER" id="PTHR42879">
    <property type="entry name" value="3-OXOACYL-(ACYL-CARRIER-PROTEIN) REDUCTASE"/>
    <property type="match status" value="1"/>
</dbReference>
<dbReference type="InterPro" id="IPR050259">
    <property type="entry name" value="SDR"/>
</dbReference>
<gene>
    <name evidence="4" type="ORF">AWE51_05715</name>
</gene>
<dbReference type="PANTHER" id="PTHR42879:SF2">
    <property type="entry name" value="3-OXOACYL-[ACYL-CARRIER-PROTEIN] REDUCTASE FABG"/>
    <property type="match status" value="1"/>
</dbReference>